<reference evidence="3" key="1">
    <citation type="journal article" date="2011" name="Science">
        <title>The plant cell wall-decomposing machinery underlies the functional diversity of forest fungi.</title>
        <authorList>
            <person name="Eastwood D.C."/>
            <person name="Floudas D."/>
            <person name="Binder M."/>
            <person name="Majcherczyk A."/>
            <person name="Schneider P."/>
            <person name="Aerts A."/>
            <person name="Asiegbu F.O."/>
            <person name="Baker S.E."/>
            <person name="Barry K."/>
            <person name="Bendiksby M."/>
            <person name="Blumentritt M."/>
            <person name="Coutinho P.M."/>
            <person name="Cullen D."/>
            <person name="de Vries R.P."/>
            <person name="Gathman A."/>
            <person name="Goodell B."/>
            <person name="Henrissat B."/>
            <person name="Ihrmark K."/>
            <person name="Kauserud H."/>
            <person name="Kohler A."/>
            <person name="LaButti K."/>
            <person name="Lapidus A."/>
            <person name="Lavin J.L."/>
            <person name="Lee Y.-H."/>
            <person name="Lindquist E."/>
            <person name="Lilly W."/>
            <person name="Lucas S."/>
            <person name="Morin E."/>
            <person name="Murat C."/>
            <person name="Oguiza J.A."/>
            <person name="Park J."/>
            <person name="Pisabarro A.G."/>
            <person name="Riley R."/>
            <person name="Rosling A."/>
            <person name="Salamov A."/>
            <person name="Schmidt O."/>
            <person name="Schmutz J."/>
            <person name="Skrede I."/>
            <person name="Stenlid J."/>
            <person name="Wiebenga A."/>
            <person name="Xie X."/>
            <person name="Kuees U."/>
            <person name="Hibbett D.S."/>
            <person name="Hoffmeister D."/>
            <person name="Hoegberg N."/>
            <person name="Martin F."/>
            <person name="Grigoriev I.V."/>
            <person name="Watkinson S.C."/>
        </authorList>
    </citation>
    <scope>NUCLEOTIDE SEQUENCE [LARGE SCALE GENOMIC DNA]</scope>
    <source>
        <strain evidence="3">strain S7.3</strain>
    </source>
</reference>
<accession>F8PJP2</accession>
<dbReference type="Proteomes" id="UP000008063">
    <property type="component" value="Unassembled WGS sequence"/>
</dbReference>
<keyword evidence="1" id="KW-0472">Membrane</keyword>
<feature type="transmembrane region" description="Helical" evidence="1">
    <location>
        <begin position="22"/>
        <end position="47"/>
    </location>
</feature>
<feature type="transmembrane region" description="Helical" evidence="1">
    <location>
        <begin position="91"/>
        <end position="115"/>
    </location>
</feature>
<dbReference type="HOGENOM" id="CLU_1661847_0_0_1"/>
<sequence>MFLPEELEAPVLIIDTNLGPTWGFVLVMSFISVALWGITCAQVYFYYSNYPKDAAYVRFTVIWLWIFDTTREVLVIIAVAVFVYLGGSNPFILIILFPFILFGLAGTCAYVALLLPNPTVQNLEAPLMQCYKSTSGYHNLMFSHLVPSSQTRRKCVRTE</sequence>
<dbReference type="EMBL" id="GL945475">
    <property type="protein sequence ID" value="EGO03243.1"/>
    <property type="molecule type" value="Genomic_DNA"/>
</dbReference>
<keyword evidence="1" id="KW-0812">Transmembrane</keyword>
<evidence type="ECO:0000313" key="3">
    <source>
        <dbReference type="Proteomes" id="UP000008063"/>
    </source>
</evidence>
<name>F8PJP2_SERL3</name>
<dbReference type="InParanoid" id="F8PJP2"/>
<dbReference type="AlphaFoldDB" id="F8PJP2"/>
<feature type="transmembrane region" description="Helical" evidence="1">
    <location>
        <begin position="59"/>
        <end position="85"/>
    </location>
</feature>
<keyword evidence="3" id="KW-1185">Reference proteome</keyword>
<evidence type="ECO:0000313" key="2">
    <source>
        <dbReference type="EMBL" id="EGO03243.1"/>
    </source>
</evidence>
<keyword evidence="1" id="KW-1133">Transmembrane helix</keyword>
<gene>
    <name evidence="2" type="ORF">SERLA73DRAFT_158002</name>
</gene>
<organism evidence="3">
    <name type="scientific">Serpula lacrymans var. lacrymans (strain S7.3)</name>
    <name type="common">Dry rot fungus</name>
    <dbReference type="NCBI Taxonomy" id="936435"/>
    <lineage>
        <taxon>Eukaryota</taxon>
        <taxon>Fungi</taxon>
        <taxon>Dikarya</taxon>
        <taxon>Basidiomycota</taxon>
        <taxon>Agaricomycotina</taxon>
        <taxon>Agaricomycetes</taxon>
        <taxon>Agaricomycetidae</taxon>
        <taxon>Boletales</taxon>
        <taxon>Coniophorineae</taxon>
        <taxon>Serpulaceae</taxon>
        <taxon>Serpula</taxon>
    </lineage>
</organism>
<evidence type="ECO:0000256" key="1">
    <source>
        <dbReference type="SAM" id="Phobius"/>
    </source>
</evidence>
<proteinExistence type="predicted"/>
<protein>
    <submittedName>
        <fullName evidence="2">Uncharacterized protein</fullName>
    </submittedName>
</protein>